<dbReference type="Pfam" id="PF00746">
    <property type="entry name" value="Gram_pos_anchor"/>
    <property type="match status" value="1"/>
</dbReference>
<dbReference type="Proteomes" id="UP000501747">
    <property type="component" value="Chromosome"/>
</dbReference>
<keyword evidence="1" id="KW-0134">Cell wall</keyword>
<dbReference type="NCBIfam" id="TIGR01167">
    <property type="entry name" value="LPXTG_anchor"/>
    <property type="match status" value="1"/>
</dbReference>
<evidence type="ECO:0000256" key="4">
    <source>
        <dbReference type="ARBA" id="ARBA00023088"/>
    </source>
</evidence>
<evidence type="ECO:0000256" key="6">
    <source>
        <dbReference type="SAM" id="SignalP"/>
    </source>
</evidence>
<proteinExistence type="predicted"/>
<keyword evidence="5" id="KW-1133">Transmembrane helix</keyword>
<keyword evidence="3 6" id="KW-0732">Signal</keyword>
<dbReference type="PROSITE" id="PS51257">
    <property type="entry name" value="PROKAR_LIPOPROTEIN"/>
    <property type="match status" value="1"/>
</dbReference>
<evidence type="ECO:0000256" key="5">
    <source>
        <dbReference type="SAM" id="Phobius"/>
    </source>
</evidence>
<dbReference type="EMBL" id="CP049887">
    <property type="protein sequence ID" value="QIL48222.1"/>
    <property type="molecule type" value="Genomic_DNA"/>
</dbReference>
<dbReference type="PROSITE" id="PS50847">
    <property type="entry name" value="GRAM_POS_ANCHORING"/>
    <property type="match status" value="1"/>
</dbReference>
<sequence>MRVKRKMAIVGTILLSCLMIFTLNSKQVFASDNGGGSITTPGKITFEVEKTEPSKEKEKDEPKILPKTFAKMLPKTGESTSPLGSLMGVMLIGGSLVYLAKKRKQGGEQS</sequence>
<feature type="chain" id="PRO_5026353386" evidence="6">
    <location>
        <begin position="31"/>
        <end position="110"/>
    </location>
</feature>
<accession>A0A6G8ATF2</accession>
<keyword evidence="5" id="KW-0472">Membrane</keyword>
<dbReference type="InterPro" id="IPR019931">
    <property type="entry name" value="LPXTG_anchor"/>
</dbReference>
<dbReference type="AlphaFoldDB" id="A0A6G8ATF2"/>
<evidence type="ECO:0000259" key="7">
    <source>
        <dbReference type="PROSITE" id="PS50847"/>
    </source>
</evidence>
<dbReference type="KEGG" id="vhy:G7082_06830"/>
<gene>
    <name evidence="8" type="ORF">G7082_06830</name>
</gene>
<evidence type="ECO:0000256" key="3">
    <source>
        <dbReference type="ARBA" id="ARBA00022729"/>
    </source>
</evidence>
<evidence type="ECO:0000256" key="1">
    <source>
        <dbReference type="ARBA" id="ARBA00022512"/>
    </source>
</evidence>
<dbReference type="RefSeq" id="WP_166034370.1">
    <property type="nucleotide sequence ID" value="NZ_CP049887.1"/>
</dbReference>
<evidence type="ECO:0000313" key="8">
    <source>
        <dbReference type="EMBL" id="QIL48222.1"/>
    </source>
</evidence>
<protein>
    <submittedName>
        <fullName evidence="8">LPXTG cell wall anchor domain-containing protein</fullName>
    </submittedName>
</protein>
<feature type="signal peptide" evidence="6">
    <location>
        <begin position="1"/>
        <end position="30"/>
    </location>
</feature>
<feature type="transmembrane region" description="Helical" evidence="5">
    <location>
        <begin position="82"/>
        <end position="100"/>
    </location>
</feature>
<reference evidence="8 9" key="1">
    <citation type="submission" date="2020-03" db="EMBL/GenBank/DDBJ databases">
        <title>Vagococcus sp. nov., isolated from beetles.</title>
        <authorList>
            <person name="Hyun D.-W."/>
            <person name="Bae J.-W."/>
        </authorList>
    </citation>
    <scope>NUCLEOTIDE SEQUENCE [LARGE SCALE GENOMIC DNA]</scope>
    <source>
        <strain evidence="8 9">HDW17B</strain>
    </source>
</reference>
<keyword evidence="9" id="KW-1185">Reference proteome</keyword>
<name>A0A6G8ATF2_9ENTE</name>
<feature type="domain" description="Gram-positive cocci surface proteins LPxTG" evidence="7">
    <location>
        <begin position="73"/>
        <end position="109"/>
    </location>
</feature>
<keyword evidence="2" id="KW-0964">Secreted</keyword>
<evidence type="ECO:0000256" key="2">
    <source>
        <dbReference type="ARBA" id="ARBA00022525"/>
    </source>
</evidence>
<keyword evidence="5" id="KW-0812">Transmembrane</keyword>
<evidence type="ECO:0000313" key="9">
    <source>
        <dbReference type="Proteomes" id="UP000501747"/>
    </source>
</evidence>
<organism evidence="8 9">
    <name type="scientific">Vagococcus hydrophili</name>
    <dbReference type="NCBI Taxonomy" id="2714947"/>
    <lineage>
        <taxon>Bacteria</taxon>
        <taxon>Bacillati</taxon>
        <taxon>Bacillota</taxon>
        <taxon>Bacilli</taxon>
        <taxon>Lactobacillales</taxon>
        <taxon>Enterococcaceae</taxon>
        <taxon>Vagococcus</taxon>
    </lineage>
</organism>
<keyword evidence="4" id="KW-0572">Peptidoglycan-anchor</keyword>